<dbReference type="EMBL" id="ML211787">
    <property type="protein sequence ID" value="TFK80375.1"/>
    <property type="molecule type" value="Genomic_DNA"/>
</dbReference>
<sequence>MTLNCNELHAFDSWLNRAVREHLRSLLRYDSIDQIPFVSPTLSDDELVAYLHHDMEGPTSRRFRIDFVRPWRTTIYNRAARGVFCHDFVRALGEGQYSPPDPAWVLRATQEQVGEALDSHIRYLRERL</sequence>
<organism evidence="1 2">
    <name type="scientific">Polyporus arcularius HHB13444</name>
    <dbReference type="NCBI Taxonomy" id="1314778"/>
    <lineage>
        <taxon>Eukaryota</taxon>
        <taxon>Fungi</taxon>
        <taxon>Dikarya</taxon>
        <taxon>Basidiomycota</taxon>
        <taxon>Agaricomycotina</taxon>
        <taxon>Agaricomycetes</taxon>
        <taxon>Polyporales</taxon>
        <taxon>Polyporaceae</taxon>
        <taxon>Polyporus</taxon>
    </lineage>
</organism>
<accession>A0A5C3NSS1</accession>
<dbReference type="InParanoid" id="A0A5C3NSS1"/>
<dbReference type="AlphaFoldDB" id="A0A5C3NSS1"/>
<evidence type="ECO:0000313" key="2">
    <source>
        <dbReference type="Proteomes" id="UP000308197"/>
    </source>
</evidence>
<evidence type="ECO:0000313" key="1">
    <source>
        <dbReference type="EMBL" id="TFK80375.1"/>
    </source>
</evidence>
<dbReference type="Proteomes" id="UP000308197">
    <property type="component" value="Unassembled WGS sequence"/>
</dbReference>
<protein>
    <submittedName>
        <fullName evidence="1">Uncharacterized protein</fullName>
    </submittedName>
</protein>
<name>A0A5C3NSS1_9APHY</name>
<keyword evidence="2" id="KW-1185">Reference proteome</keyword>
<reference evidence="1 2" key="1">
    <citation type="journal article" date="2019" name="Nat. Ecol. Evol.">
        <title>Megaphylogeny resolves global patterns of mushroom evolution.</title>
        <authorList>
            <person name="Varga T."/>
            <person name="Krizsan K."/>
            <person name="Foldi C."/>
            <person name="Dima B."/>
            <person name="Sanchez-Garcia M."/>
            <person name="Sanchez-Ramirez S."/>
            <person name="Szollosi G.J."/>
            <person name="Szarkandi J.G."/>
            <person name="Papp V."/>
            <person name="Albert L."/>
            <person name="Andreopoulos W."/>
            <person name="Angelini C."/>
            <person name="Antonin V."/>
            <person name="Barry K.W."/>
            <person name="Bougher N.L."/>
            <person name="Buchanan P."/>
            <person name="Buyck B."/>
            <person name="Bense V."/>
            <person name="Catcheside P."/>
            <person name="Chovatia M."/>
            <person name="Cooper J."/>
            <person name="Damon W."/>
            <person name="Desjardin D."/>
            <person name="Finy P."/>
            <person name="Geml J."/>
            <person name="Haridas S."/>
            <person name="Hughes K."/>
            <person name="Justo A."/>
            <person name="Karasinski D."/>
            <person name="Kautmanova I."/>
            <person name="Kiss B."/>
            <person name="Kocsube S."/>
            <person name="Kotiranta H."/>
            <person name="LaButti K.M."/>
            <person name="Lechner B.E."/>
            <person name="Liimatainen K."/>
            <person name="Lipzen A."/>
            <person name="Lukacs Z."/>
            <person name="Mihaltcheva S."/>
            <person name="Morgado L.N."/>
            <person name="Niskanen T."/>
            <person name="Noordeloos M.E."/>
            <person name="Ohm R.A."/>
            <person name="Ortiz-Santana B."/>
            <person name="Ovrebo C."/>
            <person name="Racz N."/>
            <person name="Riley R."/>
            <person name="Savchenko A."/>
            <person name="Shiryaev A."/>
            <person name="Soop K."/>
            <person name="Spirin V."/>
            <person name="Szebenyi C."/>
            <person name="Tomsovsky M."/>
            <person name="Tulloss R.E."/>
            <person name="Uehling J."/>
            <person name="Grigoriev I.V."/>
            <person name="Vagvolgyi C."/>
            <person name="Papp T."/>
            <person name="Martin F.M."/>
            <person name="Miettinen O."/>
            <person name="Hibbett D.S."/>
            <person name="Nagy L.G."/>
        </authorList>
    </citation>
    <scope>NUCLEOTIDE SEQUENCE [LARGE SCALE GENOMIC DNA]</scope>
    <source>
        <strain evidence="1 2">HHB13444</strain>
    </source>
</reference>
<proteinExistence type="predicted"/>
<gene>
    <name evidence="1" type="ORF">K466DRAFT_605389</name>
</gene>